<dbReference type="InterPro" id="IPR016181">
    <property type="entry name" value="Acyl_CoA_acyltransferase"/>
</dbReference>
<name>A0ABS5GL30_9GAMM</name>
<comment type="caution">
    <text evidence="2">The sequence shown here is derived from an EMBL/GenBank/DDBJ whole genome shotgun (WGS) entry which is preliminary data.</text>
</comment>
<accession>A0ABS5GL30</accession>
<protein>
    <submittedName>
        <fullName evidence="2">GNAT family N-acetyltransferase</fullName>
    </submittedName>
</protein>
<dbReference type="PANTHER" id="PTHR43441">
    <property type="entry name" value="RIBOSOMAL-PROTEIN-SERINE ACETYLTRANSFERASE"/>
    <property type="match status" value="1"/>
</dbReference>
<dbReference type="InterPro" id="IPR051908">
    <property type="entry name" value="Ribosomal_N-acetyltransferase"/>
</dbReference>
<feature type="domain" description="N-acetyltransferase" evidence="1">
    <location>
        <begin position="11"/>
        <end position="170"/>
    </location>
</feature>
<dbReference type="PANTHER" id="PTHR43441:SF10">
    <property type="entry name" value="ACETYLTRANSFERASE"/>
    <property type="match status" value="1"/>
</dbReference>
<proteinExistence type="predicted"/>
<dbReference type="RefSeq" id="WP_212512558.1">
    <property type="nucleotide sequence ID" value="NZ_CAWQDX010000107.1"/>
</dbReference>
<evidence type="ECO:0000259" key="1">
    <source>
        <dbReference type="PROSITE" id="PS51186"/>
    </source>
</evidence>
<dbReference type="PROSITE" id="PS51186">
    <property type="entry name" value="GNAT"/>
    <property type="match status" value="1"/>
</dbReference>
<keyword evidence="3" id="KW-1185">Reference proteome</keyword>
<dbReference type="Gene3D" id="3.40.630.30">
    <property type="match status" value="1"/>
</dbReference>
<sequence>MTFQRLANAKLVIRPFEPGDADEFVRAAHESIETVGRWMSWCSHAFTRDSALEWFATCDQDRAAGRTFDMGLFCTATGQLLGGAGINQLSPHHRYGNIGYWVRQSRQGCGIARQAVTLLRDFGFQQLGLFRLEIVMGVGNTASEAVAIAAGATFECRARNRIFLHDQPLDAHIYSLVPTD</sequence>
<dbReference type="SUPFAM" id="SSF55729">
    <property type="entry name" value="Acyl-CoA N-acyltransferases (Nat)"/>
    <property type="match status" value="1"/>
</dbReference>
<dbReference type="InterPro" id="IPR000182">
    <property type="entry name" value="GNAT_dom"/>
</dbReference>
<dbReference type="Pfam" id="PF13302">
    <property type="entry name" value="Acetyltransf_3"/>
    <property type="match status" value="1"/>
</dbReference>
<reference evidence="2 3" key="1">
    <citation type="submission" date="2021-04" db="EMBL/GenBank/DDBJ databases">
        <title>Draft Genome of Aeromonas popoffii ID682, isolated from a natural water source in Idaho.</title>
        <authorList>
            <person name="Testerman T."/>
            <person name="Graf J."/>
        </authorList>
    </citation>
    <scope>NUCLEOTIDE SEQUENCE [LARGE SCALE GENOMIC DNA]</scope>
    <source>
        <strain evidence="2 3">ID682</strain>
    </source>
</reference>
<organism evidence="2 3">
    <name type="scientific">Aeromonas popoffii</name>
    <dbReference type="NCBI Taxonomy" id="70856"/>
    <lineage>
        <taxon>Bacteria</taxon>
        <taxon>Pseudomonadati</taxon>
        <taxon>Pseudomonadota</taxon>
        <taxon>Gammaproteobacteria</taxon>
        <taxon>Aeromonadales</taxon>
        <taxon>Aeromonadaceae</taxon>
        <taxon>Aeromonas</taxon>
    </lineage>
</organism>
<evidence type="ECO:0000313" key="3">
    <source>
        <dbReference type="Proteomes" id="UP000675653"/>
    </source>
</evidence>
<gene>
    <name evidence="2" type="ORF">KAT72_01795</name>
</gene>
<dbReference type="EMBL" id="JAGRZL010000008">
    <property type="protein sequence ID" value="MBR7627797.1"/>
    <property type="molecule type" value="Genomic_DNA"/>
</dbReference>
<dbReference type="Proteomes" id="UP000675653">
    <property type="component" value="Unassembled WGS sequence"/>
</dbReference>
<evidence type="ECO:0000313" key="2">
    <source>
        <dbReference type="EMBL" id="MBR7627797.1"/>
    </source>
</evidence>